<sequence>MSSDDFRFELDCARERVTPRTLNQAVSVFSKVLSAADASDWRVSSVELHSIALAARPTVVDENAERAFGALNDFTNMATRVTENDANREEISRFGGIWSPMSDLIKETGADITVVSRDVEGVFTPVLMANVSRLLVRSARRSFGHVRGRVDKIILQPTHRTLGLVDCVTQNRVDAKFGTELDSVVQQIQMGMEVDIRGFARVSDGVLLSMEAEEIEITPAKHHALVTAENLEGTIGMDFTGGLGSVDFVSALRDSDVDDATTGAER</sequence>
<organism evidence="1 2">
    <name type="scientific">Bifidobacterium reuteri</name>
    <dbReference type="NCBI Taxonomy" id="983706"/>
    <lineage>
        <taxon>Bacteria</taxon>
        <taxon>Bacillati</taxon>
        <taxon>Actinomycetota</taxon>
        <taxon>Actinomycetes</taxon>
        <taxon>Bifidobacteriales</taxon>
        <taxon>Bifidobacteriaceae</taxon>
        <taxon>Bifidobacterium</taxon>
    </lineage>
</organism>
<accession>A0A5J5E7U0</accession>
<dbReference type="Proteomes" id="UP000326251">
    <property type="component" value="Unassembled WGS sequence"/>
</dbReference>
<dbReference type="EMBL" id="RZUG01000007">
    <property type="protein sequence ID" value="KAA8825479.1"/>
    <property type="molecule type" value="Genomic_DNA"/>
</dbReference>
<protein>
    <submittedName>
        <fullName evidence="1">Uncharacterized protein</fullName>
    </submittedName>
</protein>
<gene>
    <name evidence="1" type="ORF">EMO92_05345</name>
</gene>
<evidence type="ECO:0000313" key="1">
    <source>
        <dbReference type="EMBL" id="KAA8825479.1"/>
    </source>
</evidence>
<dbReference type="RefSeq" id="WP_140464093.1">
    <property type="nucleotide sequence ID" value="NZ_RZUG01000007.1"/>
</dbReference>
<dbReference type="AlphaFoldDB" id="A0A5J5E7U0"/>
<comment type="caution">
    <text evidence="1">The sequence shown here is derived from an EMBL/GenBank/DDBJ whole genome shotgun (WGS) entry which is preliminary data.</text>
</comment>
<evidence type="ECO:0000313" key="2">
    <source>
        <dbReference type="Proteomes" id="UP000326251"/>
    </source>
</evidence>
<name>A0A5J5E7U0_9BIFI</name>
<reference evidence="1 2" key="1">
    <citation type="journal article" date="2019" name="Syst. Appl. Microbiol.">
        <title>Characterization of Bifidobacterium species in feaces of the Egyptian fruit bat: Description of B. vespertilionis sp. nov. and B. rousetti sp. nov.</title>
        <authorList>
            <person name="Modesto M."/>
            <person name="Satti M."/>
            <person name="Watanabe K."/>
            <person name="Puglisi E."/>
            <person name="Morelli L."/>
            <person name="Huang C.-H."/>
            <person name="Liou J.-S."/>
            <person name="Miyashita M."/>
            <person name="Tamura T."/>
            <person name="Saito S."/>
            <person name="Mori K."/>
            <person name="Huang L."/>
            <person name="Sciavilla P."/>
            <person name="Sandri C."/>
            <person name="Spiezio C."/>
            <person name="Vitali F."/>
            <person name="Cavalieri D."/>
            <person name="Perpetuini G."/>
            <person name="Tofalo R."/>
            <person name="Bonetti A."/>
            <person name="Arita M."/>
            <person name="Mattarelli P."/>
        </authorList>
    </citation>
    <scope>NUCLEOTIDE SEQUENCE [LARGE SCALE GENOMIC DNA]</scope>
    <source>
        <strain evidence="1 2">RST19</strain>
    </source>
</reference>
<proteinExistence type="predicted"/>